<dbReference type="InterPro" id="IPR029045">
    <property type="entry name" value="ClpP/crotonase-like_dom_sf"/>
</dbReference>
<organism evidence="5 6">
    <name type="scientific">Rhodovibrio salinarum</name>
    <dbReference type="NCBI Taxonomy" id="1087"/>
    <lineage>
        <taxon>Bacteria</taxon>
        <taxon>Pseudomonadati</taxon>
        <taxon>Pseudomonadota</taxon>
        <taxon>Alphaproteobacteria</taxon>
        <taxon>Rhodospirillales</taxon>
        <taxon>Rhodovibrionaceae</taxon>
        <taxon>Rhodovibrio</taxon>
    </lineage>
</organism>
<evidence type="ECO:0000313" key="5">
    <source>
        <dbReference type="EMBL" id="MBK1697911.1"/>
    </source>
</evidence>
<reference evidence="5" key="1">
    <citation type="submission" date="2017-08" db="EMBL/GenBank/DDBJ databases">
        <authorList>
            <person name="Imhoff J.F."/>
            <person name="Rahn T."/>
            <person name="Kuenzel S."/>
            <person name="Neulinger S.C."/>
        </authorList>
    </citation>
    <scope>NUCLEOTIDE SEQUENCE</scope>
    <source>
        <strain evidence="5">DSM 9154</strain>
    </source>
</reference>
<dbReference type="EMBL" id="NRRE01000026">
    <property type="protein sequence ID" value="MBK1697911.1"/>
    <property type="molecule type" value="Genomic_DNA"/>
</dbReference>
<comment type="caution">
    <text evidence="5">The sequence shown here is derived from an EMBL/GenBank/DDBJ whole genome shotgun (WGS) entry which is preliminary data.</text>
</comment>
<dbReference type="Proteomes" id="UP000778970">
    <property type="component" value="Unassembled WGS sequence"/>
</dbReference>
<keyword evidence="3" id="KW-0378">Hydrolase</keyword>
<sequence>MGGTEEIAFARRGALGEVKLARPKALNALTLGMVETFDPQLRAWGTDTGVQAVLIRGQGEKAFCAGGDVRAVWEDGKALQRGEGDGALTRRFFWAEYSLNRLIHQFSKPYVAWIDGITMGGGLGLSMHGSHRVAGDRTLAAMPETGIGFFPDVGATWVLPRLPGAVGMYLALTGARLKAADAVYAGLATHYVPSEAEVDLAQALAEADLSGDAHAAVDRVLGAFTQDPGPAPLQDHRAAIDRCFGQPSLELVLRALEAEGSAWANDTLETLSKRSPTSVKLTFAALQRGRHLDFDSCMTMEYRLSQACMGGHDYYEGIRAVLVDKDHAPQWQPATIEQVDDEVIERAFHSLSEHDLVFEP</sequence>
<dbReference type="GO" id="GO:0006574">
    <property type="term" value="P:L-valine catabolic process"/>
    <property type="evidence" value="ECO:0007669"/>
    <property type="project" value="TreeGrafter"/>
</dbReference>
<dbReference type="NCBIfam" id="NF004127">
    <property type="entry name" value="PRK05617.1"/>
    <property type="match status" value="1"/>
</dbReference>
<keyword evidence="6" id="KW-1185">Reference proteome</keyword>
<evidence type="ECO:0000313" key="6">
    <source>
        <dbReference type="Proteomes" id="UP000778970"/>
    </source>
</evidence>
<feature type="domain" description="Enoyl-CoA hydratase/isomerase" evidence="4">
    <location>
        <begin position="16"/>
        <end position="348"/>
    </location>
</feature>
<evidence type="ECO:0000256" key="2">
    <source>
        <dbReference type="ARBA" id="ARBA00011915"/>
    </source>
</evidence>
<protein>
    <recommendedName>
        <fullName evidence="2">3-hydroxyisobutyryl-CoA hydrolase</fullName>
        <ecNumber evidence="2">3.1.2.4</ecNumber>
    </recommendedName>
</protein>
<dbReference type="Gene3D" id="3.90.226.10">
    <property type="entry name" value="2-enoyl-CoA Hydratase, Chain A, domain 1"/>
    <property type="match status" value="1"/>
</dbReference>
<name>A0A934QJC8_9PROT</name>
<dbReference type="PANTHER" id="PTHR43176:SF3">
    <property type="entry name" value="3-HYDROXYISOBUTYRYL-COA HYDROLASE, MITOCHONDRIAL"/>
    <property type="match status" value="1"/>
</dbReference>
<accession>A0A934QJC8</accession>
<dbReference type="FunFam" id="3.90.226.10:FF:000026">
    <property type="entry name" value="3-hydroxyisobutyryl-CoA hydrolase, mitochondrial"/>
    <property type="match status" value="1"/>
</dbReference>
<dbReference type="GO" id="GO:0003860">
    <property type="term" value="F:3-hydroxyisobutyryl-CoA hydrolase activity"/>
    <property type="evidence" value="ECO:0007669"/>
    <property type="project" value="UniProtKB-EC"/>
</dbReference>
<dbReference type="CDD" id="cd06558">
    <property type="entry name" value="crotonase-like"/>
    <property type="match status" value="1"/>
</dbReference>
<evidence type="ECO:0000259" key="4">
    <source>
        <dbReference type="Pfam" id="PF16113"/>
    </source>
</evidence>
<dbReference type="Pfam" id="PF16113">
    <property type="entry name" value="ECH_2"/>
    <property type="match status" value="1"/>
</dbReference>
<dbReference type="InterPro" id="IPR032259">
    <property type="entry name" value="HIBYL-CoA-H"/>
</dbReference>
<comment type="catalytic activity">
    <reaction evidence="1">
        <text>3-hydroxy-2-methylpropanoyl-CoA + H2O = 3-hydroxy-2-methylpropanoate + CoA + H(+)</text>
        <dbReference type="Rhea" id="RHEA:20888"/>
        <dbReference type="ChEBI" id="CHEBI:11805"/>
        <dbReference type="ChEBI" id="CHEBI:15377"/>
        <dbReference type="ChEBI" id="CHEBI:15378"/>
        <dbReference type="ChEBI" id="CHEBI:57287"/>
        <dbReference type="ChEBI" id="CHEBI:57340"/>
        <dbReference type="EC" id="3.1.2.4"/>
    </reaction>
</comment>
<dbReference type="SUPFAM" id="SSF52096">
    <property type="entry name" value="ClpP/crotonase"/>
    <property type="match status" value="1"/>
</dbReference>
<evidence type="ECO:0000256" key="3">
    <source>
        <dbReference type="ARBA" id="ARBA00022801"/>
    </source>
</evidence>
<dbReference type="PANTHER" id="PTHR43176">
    <property type="entry name" value="3-HYDROXYISOBUTYRYL-COA HYDROLASE-RELATED"/>
    <property type="match status" value="1"/>
</dbReference>
<proteinExistence type="predicted"/>
<gene>
    <name evidence="5" type="ORF">CKO21_11725</name>
</gene>
<reference evidence="5" key="2">
    <citation type="journal article" date="2020" name="Microorganisms">
        <title>Osmotic Adaptation and Compatible Solute Biosynthesis of Phototrophic Bacteria as Revealed from Genome Analyses.</title>
        <authorList>
            <person name="Imhoff J.F."/>
            <person name="Rahn T."/>
            <person name="Kunzel S."/>
            <person name="Keller A."/>
            <person name="Neulinger S.C."/>
        </authorList>
    </citation>
    <scope>NUCLEOTIDE SEQUENCE</scope>
    <source>
        <strain evidence="5">DSM 9154</strain>
    </source>
</reference>
<evidence type="ECO:0000256" key="1">
    <source>
        <dbReference type="ARBA" id="ARBA00001709"/>
    </source>
</evidence>
<dbReference type="EC" id="3.1.2.4" evidence="2"/>
<dbReference type="InterPro" id="IPR045004">
    <property type="entry name" value="ECH_dom"/>
</dbReference>
<dbReference type="AlphaFoldDB" id="A0A934QJC8"/>